<evidence type="ECO:0000256" key="6">
    <source>
        <dbReference type="ARBA" id="ARBA00022829"/>
    </source>
</evidence>
<evidence type="ECO:0000256" key="9">
    <source>
        <dbReference type="ARBA" id="ARBA00030523"/>
    </source>
</evidence>
<comment type="caution">
    <text evidence="10">The sequence shown here is derived from an EMBL/GenBank/DDBJ whole genome shotgun (WGS) entry which is preliminary data.</text>
</comment>
<proteinExistence type="inferred from homology"/>
<keyword evidence="6" id="KW-0159">Chromosome partition</keyword>
<keyword evidence="5" id="KW-0802">TPR repeat</keyword>
<dbReference type="GO" id="GO:0007059">
    <property type="term" value="P:chromosome segregation"/>
    <property type="evidence" value="ECO:0007669"/>
    <property type="project" value="UniProtKB-KW"/>
</dbReference>
<sequence length="602" mass="68440">MASNQDAWYLSLLGIAEYFRTSSPPNIKCCIQCLQGVFNFKPPPRVEARTHLQLGNILLIHTKNTDLAKHHLEHGWHLSQTINNFDDVKFESASVLATLYTEEGQSNLAKPLLRKAIELSNANVYWHCRLIFQLAQIHASEKDYQSACSLLGFGVDYAEYSMAHYTRVLFLLSKAMLLLIAKRFQEVHPLLQQASMLVEAWQGNQHQKEYLKVFFLVLQVCHYLMAGQIKSVKPSLKQLQQSIQTITQPTWPSDEELVSENIGDMFMWMPKEHLCVLVYLITAMHSMQGGYLDKAQKYTDKALIQIEKLRILEQQPILSTFHLLLLEQIIMCRLVMGNKTLALQEISQACALCEQNPKLLLTHKAPLHTLLGLYAMAMNCMDAAEIQFTSALQSSQERELWTFVHLNLAIVYLRTKREPEFQSLLDRINPETLPSASHSLRAAAYYVQGLQSFFQARYNDAKRYLRESLKMANAEDLNRLTSCSLVLLGHIFLSLGNSRESMNMVTPAMQLASKIPDVHVQLWASAILRDLYRLCGDPGRENEAYTMHCNFSQILLKDHFSASQLSEHSLINWTDGHFPVMVSHGHGGLPPVSLPSSSNVLL</sequence>
<evidence type="ECO:0000313" key="10">
    <source>
        <dbReference type="EMBL" id="CAG7827387.1"/>
    </source>
</evidence>
<evidence type="ECO:0000256" key="7">
    <source>
        <dbReference type="ARBA" id="ARBA00023242"/>
    </source>
</evidence>
<evidence type="ECO:0000256" key="5">
    <source>
        <dbReference type="ARBA" id="ARBA00022803"/>
    </source>
</evidence>
<protein>
    <recommendedName>
        <fullName evidence="9">Cohesin loading complex subunit SCC4 homolog</fullName>
    </recommendedName>
</protein>
<dbReference type="EMBL" id="CAJVCH010543312">
    <property type="protein sequence ID" value="CAG7827387.1"/>
    <property type="molecule type" value="Genomic_DNA"/>
</dbReference>
<evidence type="ECO:0000256" key="4">
    <source>
        <dbReference type="ARBA" id="ARBA00022776"/>
    </source>
</evidence>
<dbReference type="FunFam" id="1.25.40.10:FF:000977">
    <property type="entry name" value="MAU2 chromatid cohesion factor homolog"/>
    <property type="match status" value="1"/>
</dbReference>
<organism evidence="10 11">
    <name type="scientific">Allacma fusca</name>
    <dbReference type="NCBI Taxonomy" id="39272"/>
    <lineage>
        <taxon>Eukaryota</taxon>
        <taxon>Metazoa</taxon>
        <taxon>Ecdysozoa</taxon>
        <taxon>Arthropoda</taxon>
        <taxon>Hexapoda</taxon>
        <taxon>Collembola</taxon>
        <taxon>Symphypleona</taxon>
        <taxon>Sminthuridae</taxon>
        <taxon>Allacma</taxon>
    </lineage>
</organism>
<comment type="similarity">
    <text evidence="2">Belongs to the SCC4/mau-2 family.</text>
</comment>
<dbReference type="GO" id="GO:0005654">
    <property type="term" value="C:nucleoplasm"/>
    <property type="evidence" value="ECO:0007669"/>
    <property type="project" value="UniProtKB-SubCell"/>
</dbReference>
<evidence type="ECO:0000256" key="3">
    <source>
        <dbReference type="ARBA" id="ARBA00022618"/>
    </source>
</evidence>
<dbReference type="GO" id="GO:0051301">
    <property type="term" value="P:cell division"/>
    <property type="evidence" value="ECO:0007669"/>
    <property type="project" value="UniProtKB-KW"/>
</dbReference>
<dbReference type="GO" id="GO:0007064">
    <property type="term" value="P:mitotic sister chromatid cohesion"/>
    <property type="evidence" value="ECO:0007669"/>
    <property type="project" value="InterPro"/>
</dbReference>
<name>A0A8J2L1W1_9HEXA</name>
<dbReference type="Proteomes" id="UP000708208">
    <property type="component" value="Unassembled WGS sequence"/>
</dbReference>
<dbReference type="InterPro" id="IPR019734">
    <property type="entry name" value="TPR_rpt"/>
</dbReference>
<comment type="subcellular location">
    <subcellularLocation>
        <location evidence="1">Nucleus</location>
        <location evidence="1">Nucleoplasm</location>
    </subcellularLocation>
</comment>
<keyword evidence="4" id="KW-0498">Mitosis</keyword>
<evidence type="ECO:0000256" key="2">
    <source>
        <dbReference type="ARBA" id="ARBA00008585"/>
    </source>
</evidence>
<dbReference type="InterPro" id="IPR019440">
    <property type="entry name" value="MAU2"/>
</dbReference>
<keyword evidence="7" id="KW-0539">Nucleus</keyword>
<keyword evidence="3" id="KW-0132">Cell division</keyword>
<gene>
    <name evidence="10" type="ORF">AFUS01_LOCUS37378</name>
</gene>
<dbReference type="SMART" id="SM00028">
    <property type="entry name" value="TPR"/>
    <property type="match status" value="4"/>
</dbReference>
<keyword evidence="11" id="KW-1185">Reference proteome</keyword>
<accession>A0A8J2L1W1</accession>
<reference evidence="10" key="1">
    <citation type="submission" date="2021-06" db="EMBL/GenBank/DDBJ databases">
        <authorList>
            <person name="Hodson N. C."/>
            <person name="Mongue J. A."/>
            <person name="Jaron S. K."/>
        </authorList>
    </citation>
    <scope>NUCLEOTIDE SEQUENCE</scope>
</reference>
<dbReference type="FunFam" id="1.25.40.10:FF:000373">
    <property type="entry name" value="MAU2 chromatid cohesion factor homolog"/>
    <property type="match status" value="1"/>
</dbReference>
<keyword evidence="8" id="KW-0131">Cell cycle</keyword>
<evidence type="ECO:0000256" key="8">
    <source>
        <dbReference type="ARBA" id="ARBA00023306"/>
    </source>
</evidence>
<evidence type="ECO:0000313" key="11">
    <source>
        <dbReference type="Proteomes" id="UP000708208"/>
    </source>
</evidence>
<dbReference type="Pfam" id="PF10345">
    <property type="entry name" value="Cohesin_load"/>
    <property type="match status" value="1"/>
</dbReference>
<dbReference type="PANTHER" id="PTHR21394">
    <property type="entry name" value="MAU2 CHROMATID COHESION FACTOR HOMOLOG"/>
    <property type="match status" value="1"/>
</dbReference>
<dbReference type="AlphaFoldDB" id="A0A8J2L1W1"/>
<evidence type="ECO:0000256" key="1">
    <source>
        <dbReference type="ARBA" id="ARBA00004642"/>
    </source>
</evidence>
<dbReference type="OrthoDB" id="5565328at2759"/>